<protein>
    <recommendedName>
        <fullName evidence="5">Glutathione peroxidase</fullName>
    </recommendedName>
</protein>
<dbReference type="PIRSF" id="PIRSF000303">
    <property type="entry name" value="Glutathion_perox"/>
    <property type="match status" value="1"/>
</dbReference>
<dbReference type="InterPro" id="IPR000889">
    <property type="entry name" value="Glutathione_peroxidase"/>
</dbReference>
<sequence>MTTLYDIPLRSLTGEETSLAAHRGSVVLVVNVASRCGLTPQYTALERLQQEYGERGFTVVGVPCNQFGGQEPGSAEEIGTFCSATYGVTFPMLEKAEVNGAGRHPLYQELTRTADAEGAAGDVQWNFEKFLIGPDGTVAGRFRPRTEPDAPELVAAIGKLLPP</sequence>
<dbReference type="PROSITE" id="PS00460">
    <property type="entry name" value="GLUTATHIONE_PEROXID_1"/>
    <property type="match status" value="1"/>
</dbReference>
<dbReference type="EMBL" id="CP042266">
    <property type="protein sequence ID" value="QDY75672.1"/>
    <property type="molecule type" value="Genomic_DNA"/>
</dbReference>
<evidence type="ECO:0000313" key="7">
    <source>
        <dbReference type="EMBL" id="QDY75672.1"/>
    </source>
</evidence>
<dbReference type="InterPro" id="IPR029759">
    <property type="entry name" value="GPX_AS"/>
</dbReference>
<name>A0A5B8ICP9_9ACTN</name>
<dbReference type="PANTHER" id="PTHR11592">
    <property type="entry name" value="GLUTATHIONE PEROXIDASE"/>
    <property type="match status" value="1"/>
</dbReference>
<dbReference type="PROSITE" id="PS51352">
    <property type="entry name" value="THIOREDOXIN_2"/>
    <property type="match status" value="1"/>
</dbReference>
<dbReference type="Pfam" id="PF00255">
    <property type="entry name" value="GSHPx"/>
    <property type="match status" value="1"/>
</dbReference>
<feature type="active site" evidence="4">
    <location>
        <position position="36"/>
    </location>
</feature>
<dbReference type="PANTHER" id="PTHR11592:SF40">
    <property type="entry name" value="THIOREDOXIN_GLUTATHIONE PEROXIDASE BTUE"/>
    <property type="match status" value="1"/>
</dbReference>
<evidence type="ECO:0000256" key="1">
    <source>
        <dbReference type="ARBA" id="ARBA00006926"/>
    </source>
</evidence>
<reference evidence="7 8" key="1">
    <citation type="submission" date="2019-07" db="EMBL/GenBank/DDBJ databases">
        <authorList>
            <person name="Zhu P."/>
        </authorList>
    </citation>
    <scope>NUCLEOTIDE SEQUENCE [LARGE SCALE GENOMIC DNA]</scope>
    <source>
        <strain evidence="7 8">SSL-25</strain>
    </source>
</reference>
<dbReference type="PRINTS" id="PR01011">
    <property type="entry name" value="GLUTPROXDASE"/>
</dbReference>
<dbReference type="RefSeq" id="WP_146478982.1">
    <property type="nucleotide sequence ID" value="NZ_CP042266.1"/>
</dbReference>
<dbReference type="Gene3D" id="3.40.30.10">
    <property type="entry name" value="Glutaredoxin"/>
    <property type="match status" value="1"/>
</dbReference>
<organism evidence="7 8">
    <name type="scientific">Streptomyces qinzhouensis</name>
    <dbReference type="NCBI Taxonomy" id="2599401"/>
    <lineage>
        <taxon>Bacteria</taxon>
        <taxon>Bacillati</taxon>
        <taxon>Actinomycetota</taxon>
        <taxon>Actinomycetes</taxon>
        <taxon>Kitasatosporales</taxon>
        <taxon>Streptomycetaceae</taxon>
        <taxon>Streptomyces</taxon>
    </lineage>
</organism>
<accession>A0A5B8ICP9</accession>
<keyword evidence="8" id="KW-1185">Reference proteome</keyword>
<proteinExistence type="inferred from homology"/>
<dbReference type="InterPro" id="IPR036249">
    <property type="entry name" value="Thioredoxin-like_sf"/>
</dbReference>
<keyword evidence="3 5" id="KW-0560">Oxidoreductase</keyword>
<dbReference type="FunFam" id="3.40.30.10:FF:000010">
    <property type="entry name" value="Glutathione peroxidase"/>
    <property type="match status" value="1"/>
</dbReference>
<evidence type="ECO:0000256" key="3">
    <source>
        <dbReference type="ARBA" id="ARBA00023002"/>
    </source>
</evidence>
<evidence type="ECO:0000313" key="8">
    <source>
        <dbReference type="Proteomes" id="UP000320580"/>
    </source>
</evidence>
<dbReference type="Proteomes" id="UP000320580">
    <property type="component" value="Chromosome"/>
</dbReference>
<gene>
    <name evidence="7" type="ORF">FQU76_03140</name>
</gene>
<feature type="domain" description="Thioredoxin" evidence="6">
    <location>
        <begin position="1"/>
        <end position="162"/>
    </location>
</feature>
<dbReference type="KEGG" id="sqz:FQU76_03140"/>
<dbReference type="OrthoDB" id="9785502at2"/>
<dbReference type="PROSITE" id="PS51355">
    <property type="entry name" value="GLUTATHIONE_PEROXID_3"/>
    <property type="match status" value="1"/>
</dbReference>
<dbReference type="AlphaFoldDB" id="A0A5B8ICP9"/>
<keyword evidence="2 5" id="KW-0575">Peroxidase</keyword>
<dbReference type="GO" id="GO:0034599">
    <property type="term" value="P:cellular response to oxidative stress"/>
    <property type="evidence" value="ECO:0007669"/>
    <property type="project" value="TreeGrafter"/>
</dbReference>
<dbReference type="GO" id="GO:0004601">
    <property type="term" value="F:peroxidase activity"/>
    <property type="evidence" value="ECO:0007669"/>
    <property type="project" value="UniProtKB-KW"/>
</dbReference>
<dbReference type="InterPro" id="IPR013766">
    <property type="entry name" value="Thioredoxin_domain"/>
</dbReference>
<dbReference type="CDD" id="cd00340">
    <property type="entry name" value="GSH_Peroxidase"/>
    <property type="match status" value="1"/>
</dbReference>
<dbReference type="SUPFAM" id="SSF52833">
    <property type="entry name" value="Thioredoxin-like"/>
    <property type="match status" value="1"/>
</dbReference>
<evidence type="ECO:0000259" key="6">
    <source>
        <dbReference type="PROSITE" id="PS51352"/>
    </source>
</evidence>
<comment type="similarity">
    <text evidence="1 5">Belongs to the glutathione peroxidase family.</text>
</comment>
<evidence type="ECO:0000256" key="2">
    <source>
        <dbReference type="ARBA" id="ARBA00022559"/>
    </source>
</evidence>
<evidence type="ECO:0000256" key="5">
    <source>
        <dbReference type="RuleBase" id="RU000499"/>
    </source>
</evidence>
<evidence type="ECO:0000256" key="4">
    <source>
        <dbReference type="PIRSR" id="PIRSR000303-1"/>
    </source>
</evidence>